<evidence type="ECO:0000259" key="2">
    <source>
        <dbReference type="Pfam" id="PF07110"/>
    </source>
</evidence>
<dbReference type="EMBL" id="JAGMUV010000010">
    <property type="protein sequence ID" value="KAH7141807.1"/>
    <property type="molecule type" value="Genomic_DNA"/>
</dbReference>
<dbReference type="InterPro" id="IPR011008">
    <property type="entry name" value="Dimeric_a/b-barrel"/>
</dbReference>
<dbReference type="OrthoDB" id="3454835at2759"/>
<dbReference type="InterPro" id="IPR009799">
    <property type="entry name" value="EthD_dom"/>
</dbReference>
<dbReference type="Proteomes" id="UP000738349">
    <property type="component" value="Unassembled WGS sequence"/>
</dbReference>
<name>A0A9P9ERH8_9HYPO</name>
<evidence type="ECO:0000256" key="1">
    <source>
        <dbReference type="ARBA" id="ARBA00005986"/>
    </source>
</evidence>
<protein>
    <submittedName>
        <fullName evidence="3">EthD domain-containing protein</fullName>
    </submittedName>
</protein>
<comment type="caution">
    <text evidence="3">The sequence shown here is derived from an EMBL/GenBank/DDBJ whole genome shotgun (WGS) entry which is preliminary data.</text>
</comment>
<dbReference type="AlphaFoldDB" id="A0A9P9ERH8"/>
<feature type="domain" description="EthD" evidence="2">
    <location>
        <begin position="25"/>
        <end position="121"/>
    </location>
</feature>
<sequence length="143" mass="16493">MGDEFSGQGQELEQLLCLTITAYQKPGLSEDEYREYMTKSHAPLVSGLLEKYGIVRYTMTHNNSKTRPLLSQLADPHFSNLSDYDCVVQFVFKSLEDYKRMMADPFFVNNVAPDHLKFADIERSTMVIGYFEEFVNESKVINK</sequence>
<comment type="similarity">
    <text evidence="1">Belongs to the tpcK family.</text>
</comment>
<evidence type="ECO:0000313" key="3">
    <source>
        <dbReference type="EMBL" id="KAH7141807.1"/>
    </source>
</evidence>
<keyword evidence="4" id="KW-1185">Reference proteome</keyword>
<dbReference type="Gene3D" id="3.30.70.100">
    <property type="match status" value="1"/>
</dbReference>
<organism evidence="3 4">
    <name type="scientific">Dactylonectria macrodidyma</name>
    <dbReference type="NCBI Taxonomy" id="307937"/>
    <lineage>
        <taxon>Eukaryota</taxon>
        <taxon>Fungi</taxon>
        <taxon>Dikarya</taxon>
        <taxon>Ascomycota</taxon>
        <taxon>Pezizomycotina</taxon>
        <taxon>Sordariomycetes</taxon>
        <taxon>Hypocreomycetidae</taxon>
        <taxon>Hypocreales</taxon>
        <taxon>Nectriaceae</taxon>
        <taxon>Dactylonectria</taxon>
    </lineage>
</organism>
<gene>
    <name evidence="3" type="ORF">EDB81DRAFT_653982</name>
</gene>
<accession>A0A9P9ERH8</accession>
<dbReference type="SUPFAM" id="SSF54909">
    <property type="entry name" value="Dimeric alpha+beta barrel"/>
    <property type="match status" value="1"/>
</dbReference>
<proteinExistence type="inferred from homology"/>
<reference evidence="3" key="1">
    <citation type="journal article" date="2021" name="Nat. Commun.">
        <title>Genetic determinants of endophytism in the Arabidopsis root mycobiome.</title>
        <authorList>
            <person name="Mesny F."/>
            <person name="Miyauchi S."/>
            <person name="Thiergart T."/>
            <person name="Pickel B."/>
            <person name="Atanasova L."/>
            <person name="Karlsson M."/>
            <person name="Huettel B."/>
            <person name="Barry K.W."/>
            <person name="Haridas S."/>
            <person name="Chen C."/>
            <person name="Bauer D."/>
            <person name="Andreopoulos W."/>
            <person name="Pangilinan J."/>
            <person name="LaButti K."/>
            <person name="Riley R."/>
            <person name="Lipzen A."/>
            <person name="Clum A."/>
            <person name="Drula E."/>
            <person name="Henrissat B."/>
            <person name="Kohler A."/>
            <person name="Grigoriev I.V."/>
            <person name="Martin F.M."/>
            <person name="Hacquard S."/>
        </authorList>
    </citation>
    <scope>NUCLEOTIDE SEQUENCE</scope>
    <source>
        <strain evidence="3">MPI-CAGE-AT-0147</strain>
    </source>
</reference>
<evidence type="ECO:0000313" key="4">
    <source>
        <dbReference type="Proteomes" id="UP000738349"/>
    </source>
</evidence>
<dbReference type="GO" id="GO:0016491">
    <property type="term" value="F:oxidoreductase activity"/>
    <property type="evidence" value="ECO:0007669"/>
    <property type="project" value="InterPro"/>
</dbReference>
<dbReference type="Pfam" id="PF07110">
    <property type="entry name" value="EthD"/>
    <property type="match status" value="1"/>
</dbReference>